<dbReference type="GO" id="GO:0015221">
    <property type="term" value="F:lipopolysaccharide transmembrane transporter activity"/>
    <property type="evidence" value="ECO:0007669"/>
    <property type="project" value="InterPro"/>
</dbReference>
<dbReference type="Proteomes" id="UP000012019">
    <property type="component" value="Unassembled WGS sequence"/>
</dbReference>
<dbReference type="Pfam" id="PF06835">
    <property type="entry name" value="LptC"/>
    <property type="match status" value="1"/>
</dbReference>
<dbReference type="eggNOG" id="COG3117">
    <property type="taxonomic scope" value="Bacteria"/>
</dbReference>
<dbReference type="PANTHER" id="PTHR37481">
    <property type="entry name" value="LIPOPOLYSACCHARIDE EXPORT SYSTEM PROTEIN LPTC"/>
    <property type="match status" value="1"/>
</dbReference>
<dbReference type="NCBIfam" id="TIGR04409">
    <property type="entry name" value="LptC_YrbK"/>
    <property type="match status" value="1"/>
</dbReference>
<dbReference type="InterPro" id="IPR052363">
    <property type="entry name" value="LPS_export_LptC"/>
</dbReference>
<dbReference type="PANTHER" id="PTHR37481:SF1">
    <property type="entry name" value="LIPOPOLYSACCHARIDE EXPORT SYSTEM PROTEIN LPTC"/>
    <property type="match status" value="1"/>
</dbReference>
<evidence type="ECO:0000256" key="5">
    <source>
        <dbReference type="ARBA" id="ARBA00023136"/>
    </source>
</evidence>
<feature type="transmembrane region" description="Helical" evidence="6">
    <location>
        <begin position="6"/>
        <end position="27"/>
    </location>
</feature>
<dbReference type="STRING" id="1286106.MPL1_03323"/>
<keyword evidence="1" id="KW-1003">Cell membrane</keyword>
<keyword evidence="3 6" id="KW-0812">Transmembrane</keyword>
<dbReference type="Gene3D" id="2.60.450.10">
    <property type="entry name" value="Lipopolysaccharide (LPS) transport protein A like domain"/>
    <property type="match status" value="1"/>
</dbReference>
<keyword evidence="4 6" id="KW-1133">Transmembrane helix</keyword>
<dbReference type="EMBL" id="APHR01000015">
    <property type="protein sequence ID" value="EMR13714.1"/>
    <property type="molecule type" value="Genomic_DNA"/>
</dbReference>
<dbReference type="PATRIC" id="fig|1286106.3.peg.663"/>
<keyword evidence="5 6" id="KW-0472">Membrane</keyword>
<keyword evidence="8" id="KW-1185">Reference proteome</keyword>
<evidence type="ECO:0000256" key="2">
    <source>
        <dbReference type="ARBA" id="ARBA00022519"/>
    </source>
</evidence>
<dbReference type="GO" id="GO:0005886">
    <property type="term" value="C:plasma membrane"/>
    <property type="evidence" value="ECO:0007669"/>
    <property type="project" value="InterPro"/>
</dbReference>
<dbReference type="InterPro" id="IPR026265">
    <property type="entry name" value="LptC"/>
</dbReference>
<accession>M7PTC0</accession>
<evidence type="ECO:0000256" key="3">
    <source>
        <dbReference type="ARBA" id="ARBA00022692"/>
    </source>
</evidence>
<evidence type="ECO:0000313" key="7">
    <source>
        <dbReference type="EMBL" id="EMR13714.1"/>
    </source>
</evidence>
<comment type="caution">
    <text evidence="7">The sequence shown here is derived from an EMBL/GenBank/DDBJ whole genome shotgun (WGS) entry which is preliminary data.</text>
</comment>
<dbReference type="GO" id="GO:0017089">
    <property type="term" value="F:glycolipid transfer activity"/>
    <property type="evidence" value="ECO:0007669"/>
    <property type="project" value="TreeGrafter"/>
</dbReference>
<dbReference type="InterPro" id="IPR010664">
    <property type="entry name" value="LipoPS_assembly_LptC-rel"/>
</dbReference>
<evidence type="ECO:0000256" key="6">
    <source>
        <dbReference type="SAM" id="Phobius"/>
    </source>
</evidence>
<dbReference type="OrthoDB" id="5973594at2"/>
<evidence type="ECO:0000256" key="4">
    <source>
        <dbReference type="ARBA" id="ARBA00022989"/>
    </source>
</evidence>
<protein>
    <recommendedName>
        <fullName evidence="9">Lipopolysaccharide export system protein LptC</fullName>
    </recommendedName>
</protein>
<name>M7PTC0_9GAMM</name>
<gene>
    <name evidence="7" type="ORF">MPL1_03323</name>
</gene>
<keyword evidence="2" id="KW-0997">Cell inner membrane</keyword>
<evidence type="ECO:0000313" key="8">
    <source>
        <dbReference type="Proteomes" id="UP000012019"/>
    </source>
</evidence>
<evidence type="ECO:0008006" key="9">
    <source>
        <dbReference type="Google" id="ProtNLM"/>
    </source>
</evidence>
<evidence type="ECO:0000256" key="1">
    <source>
        <dbReference type="ARBA" id="ARBA00022475"/>
    </source>
</evidence>
<reference evidence="7 8" key="1">
    <citation type="journal article" date="2013" name="Genome Announc.">
        <title>Draft Genome Sequence of Methylophaga lonarensis MPLT, a Haloalkaliphilic (Non-Methane-Utilizing) Methylotroph.</title>
        <authorList>
            <person name="Shetty S.A."/>
            <person name="Marathe N.P."/>
            <person name="Munot H."/>
            <person name="Antony C.P."/>
            <person name="Dhotre D.P."/>
            <person name="Murrell J.C."/>
            <person name="Shouche Y.S."/>
        </authorList>
    </citation>
    <scope>NUCLEOTIDE SEQUENCE [LARGE SCALE GENOMIC DNA]</scope>
    <source>
        <strain evidence="7 8">MPL</strain>
    </source>
</reference>
<sequence length="189" mass="21336">MNAISNIPFFVKLTLVVVALVTAWLFLDRPAQEPIERRGHRTTDYTMSNFTMTVMNEYGKPSRVIRGEEMAHYPDDDSTEILVQTTDFLQEGKDTWIVSSDRADTTGEGEIIILTGNVVITNEQQPETQLLTEILHLDTVENTAYTDQPVSMKSLHGYTDSVGLHAILNERTINLHSRVRGQYDAPPQN</sequence>
<dbReference type="GO" id="GO:0030288">
    <property type="term" value="C:outer membrane-bounded periplasmic space"/>
    <property type="evidence" value="ECO:0007669"/>
    <property type="project" value="TreeGrafter"/>
</dbReference>
<organism evidence="7 8">
    <name type="scientific">Methylophaga lonarensis MPL</name>
    <dbReference type="NCBI Taxonomy" id="1286106"/>
    <lineage>
        <taxon>Bacteria</taxon>
        <taxon>Pseudomonadati</taxon>
        <taxon>Pseudomonadota</taxon>
        <taxon>Gammaproteobacteria</taxon>
        <taxon>Thiotrichales</taxon>
        <taxon>Piscirickettsiaceae</taxon>
        <taxon>Methylophaga</taxon>
    </lineage>
</organism>
<dbReference type="RefSeq" id="WP_009725695.1">
    <property type="nucleotide sequence ID" value="NZ_APHR01000015.1"/>
</dbReference>
<dbReference type="AlphaFoldDB" id="M7PTC0"/>
<proteinExistence type="predicted"/>